<name>A0A9X4BHJ8_9GAMM</name>
<dbReference type="Gene3D" id="1.10.10.10">
    <property type="entry name" value="Winged helix-like DNA-binding domain superfamily/Winged helix DNA-binding domain"/>
    <property type="match status" value="1"/>
</dbReference>
<dbReference type="Pfam" id="PF08279">
    <property type="entry name" value="HTH_11"/>
    <property type="match status" value="1"/>
</dbReference>
<dbReference type="PIRSF" id="PIRSF016838">
    <property type="entry name" value="PafC"/>
    <property type="match status" value="1"/>
</dbReference>
<feature type="domain" description="HTH deoR-type" evidence="3">
    <location>
        <begin position="4"/>
        <end position="59"/>
    </location>
</feature>
<evidence type="ECO:0000256" key="2">
    <source>
        <dbReference type="ARBA" id="ARBA00023163"/>
    </source>
</evidence>
<evidence type="ECO:0000256" key="1">
    <source>
        <dbReference type="ARBA" id="ARBA00023015"/>
    </source>
</evidence>
<organism evidence="4 5">
    <name type="scientific">Tahibacter soli</name>
    <dbReference type="NCBI Taxonomy" id="2983605"/>
    <lineage>
        <taxon>Bacteria</taxon>
        <taxon>Pseudomonadati</taxon>
        <taxon>Pseudomonadota</taxon>
        <taxon>Gammaproteobacteria</taxon>
        <taxon>Lysobacterales</taxon>
        <taxon>Rhodanobacteraceae</taxon>
        <taxon>Tahibacter</taxon>
    </lineage>
</organism>
<dbReference type="Pfam" id="PF13280">
    <property type="entry name" value="WYL"/>
    <property type="match status" value="1"/>
</dbReference>
<dbReference type="RefSeq" id="WP_263542041.1">
    <property type="nucleotide sequence ID" value="NZ_JAOVZO020000009.1"/>
</dbReference>
<proteinExistence type="predicted"/>
<dbReference type="GO" id="GO:0003700">
    <property type="term" value="F:DNA-binding transcription factor activity"/>
    <property type="evidence" value="ECO:0007669"/>
    <property type="project" value="InterPro"/>
</dbReference>
<evidence type="ECO:0000313" key="5">
    <source>
        <dbReference type="Proteomes" id="UP001139971"/>
    </source>
</evidence>
<dbReference type="PANTHER" id="PTHR34580:SF3">
    <property type="entry name" value="PROTEIN PAFB"/>
    <property type="match status" value="1"/>
</dbReference>
<accession>A0A9X4BHJ8</accession>
<reference evidence="4" key="1">
    <citation type="submission" date="2023-02" db="EMBL/GenBank/DDBJ databases">
        <title>Tahibacter soli sp. nov. isolated from soil.</title>
        <authorList>
            <person name="Baek J.H."/>
            <person name="Lee J.K."/>
            <person name="Choi D.G."/>
            <person name="Jeon C.O."/>
        </authorList>
    </citation>
    <scope>NUCLEOTIDE SEQUENCE</scope>
    <source>
        <strain evidence="4">BL</strain>
    </source>
</reference>
<dbReference type="InterPro" id="IPR001034">
    <property type="entry name" value="DeoR_HTH"/>
</dbReference>
<dbReference type="SUPFAM" id="SSF46785">
    <property type="entry name" value="Winged helix' DNA-binding domain"/>
    <property type="match status" value="1"/>
</dbReference>
<dbReference type="InterPro" id="IPR036390">
    <property type="entry name" value="WH_DNA-bd_sf"/>
</dbReference>
<dbReference type="InterPro" id="IPR013196">
    <property type="entry name" value="HTH_11"/>
</dbReference>
<dbReference type="AlphaFoldDB" id="A0A9X4BHJ8"/>
<dbReference type="PANTHER" id="PTHR34580">
    <property type="match status" value="1"/>
</dbReference>
<comment type="caution">
    <text evidence="4">The sequence shown here is derived from an EMBL/GenBank/DDBJ whole genome shotgun (WGS) entry which is preliminary data.</text>
</comment>
<keyword evidence="2" id="KW-0804">Transcription</keyword>
<dbReference type="InterPro" id="IPR051534">
    <property type="entry name" value="CBASS_pafABC_assoc_protein"/>
</dbReference>
<gene>
    <name evidence="4" type="ORF">OD750_007955</name>
</gene>
<dbReference type="EMBL" id="JAOVZO020000009">
    <property type="protein sequence ID" value="MDC8012478.1"/>
    <property type="molecule type" value="Genomic_DNA"/>
</dbReference>
<dbReference type="PROSITE" id="PS52050">
    <property type="entry name" value="WYL"/>
    <property type="match status" value="1"/>
</dbReference>
<dbReference type="InterPro" id="IPR028349">
    <property type="entry name" value="PafC-like"/>
</dbReference>
<dbReference type="InterPro" id="IPR026881">
    <property type="entry name" value="WYL_dom"/>
</dbReference>
<dbReference type="InterPro" id="IPR036388">
    <property type="entry name" value="WH-like_DNA-bd_sf"/>
</dbReference>
<keyword evidence="5" id="KW-1185">Reference proteome</keyword>
<protein>
    <submittedName>
        <fullName evidence="4">YafY family protein</fullName>
    </submittedName>
</protein>
<keyword evidence="1" id="KW-0805">Transcription regulation</keyword>
<sequence>MVKTSARLLRLLSLLQSRRHWTGADLAARLEIDARTVRRDVERLRELGYPVRASAGLGGGYQLGAGSALPPVILDDDEAVAVAVALRAAAGSVGGMEETTVGLLSKLDQILPSRLRKRATALYAVTLTLGDSGTAAPVDVLTQIAAACRDHQRVKLAYRDREGKTSERRIEPLRLAHAGRRWYLVAWDLVREDWRTFRVDRVEALLDVGPAFVPRAFPEDIAQYVARSITQPSQRFRVRLRLEGPASKVSKQIPRWCGVLEAVDDTHCLLSVGAESTHSLAAMLLLVGVDFTIVEGLEHLAELNRQALRLARATQETKPSPPAAPGERVG</sequence>
<evidence type="ECO:0000259" key="3">
    <source>
        <dbReference type="PROSITE" id="PS51000"/>
    </source>
</evidence>
<dbReference type="Proteomes" id="UP001139971">
    <property type="component" value="Unassembled WGS sequence"/>
</dbReference>
<evidence type="ECO:0000313" key="4">
    <source>
        <dbReference type="EMBL" id="MDC8012478.1"/>
    </source>
</evidence>
<dbReference type="PROSITE" id="PS51000">
    <property type="entry name" value="HTH_DEOR_2"/>
    <property type="match status" value="1"/>
</dbReference>